<proteinExistence type="predicted"/>
<feature type="signal peptide" evidence="1">
    <location>
        <begin position="1"/>
        <end position="22"/>
    </location>
</feature>
<dbReference type="AlphaFoldDB" id="A0A397V061"/>
<evidence type="ECO:0000256" key="1">
    <source>
        <dbReference type="SAM" id="SignalP"/>
    </source>
</evidence>
<dbReference type="Proteomes" id="UP000266673">
    <property type="component" value="Unassembled WGS sequence"/>
</dbReference>
<evidence type="ECO:0000313" key="3">
    <source>
        <dbReference type="Proteomes" id="UP000266673"/>
    </source>
</evidence>
<dbReference type="EMBL" id="QKWP01000749">
    <property type="protein sequence ID" value="RIB15362.1"/>
    <property type="molecule type" value="Genomic_DNA"/>
</dbReference>
<protein>
    <recommendedName>
        <fullName evidence="4">MD-2-related lipid-recognition domain-containing protein</fullName>
    </recommendedName>
</protein>
<evidence type="ECO:0008006" key="4">
    <source>
        <dbReference type="Google" id="ProtNLM"/>
    </source>
</evidence>
<comment type="caution">
    <text evidence="2">The sequence shown here is derived from an EMBL/GenBank/DDBJ whole genome shotgun (WGS) entry which is preliminary data.</text>
</comment>
<reference evidence="2 3" key="1">
    <citation type="submission" date="2018-06" db="EMBL/GenBank/DDBJ databases">
        <title>Comparative genomics reveals the genomic features of Rhizophagus irregularis, R. cerebriforme, R. diaphanum and Gigaspora rosea, and their symbiotic lifestyle signature.</title>
        <authorList>
            <person name="Morin E."/>
            <person name="San Clemente H."/>
            <person name="Chen E.C.H."/>
            <person name="De La Providencia I."/>
            <person name="Hainaut M."/>
            <person name="Kuo A."/>
            <person name="Kohler A."/>
            <person name="Murat C."/>
            <person name="Tang N."/>
            <person name="Roy S."/>
            <person name="Loubradou J."/>
            <person name="Henrissat B."/>
            <person name="Grigoriev I.V."/>
            <person name="Corradi N."/>
            <person name="Roux C."/>
            <person name="Martin F.M."/>
        </authorList>
    </citation>
    <scope>NUCLEOTIDE SEQUENCE [LARGE SCALE GENOMIC DNA]</scope>
    <source>
        <strain evidence="2 3">DAOM 194757</strain>
    </source>
</reference>
<sequence length="159" mass="17765">MKPNIIFIIILLVTPFVINVNSVPCYLSPTPPSLDLRFVLFDTSHSGSFMALMHISQKTENNIYNDSKLVAEVYSENNIENNRNRVVFNLCAVTNLTCPILAGTQYSAETHFIISNDTKVVTVSVSTEYDKHFGCEVYIFHNINIPTLTASIPTSTPHP</sequence>
<name>A0A397V061_9GLOM</name>
<evidence type="ECO:0000313" key="2">
    <source>
        <dbReference type="EMBL" id="RIB15362.1"/>
    </source>
</evidence>
<keyword evidence="3" id="KW-1185">Reference proteome</keyword>
<feature type="chain" id="PRO_5017202435" description="MD-2-related lipid-recognition domain-containing protein" evidence="1">
    <location>
        <begin position="23"/>
        <end position="159"/>
    </location>
</feature>
<accession>A0A397V061</accession>
<gene>
    <name evidence="2" type="ORF">C2G38_2093394</name>
</gene>
<keyword evidence="1" id="KW-0732">Signal</keyword>
<organism evidence="2 3">
    <name type="scientific">Gigaspora rosea</name>
    <dbReference type="NCBI Taxonomy" id="44941"/>
    <lineage>
        <taxon>Eukaryota</taxon>
        <taxon>Fungi</taxon>
        <taxon>Fungi incertae sedis</taxon>
        <taxon>Mucoromycota</taxon>
        <taxon>Glomeromycotina</taxon>
        <taxon>Glomeromycetes</taxon>
        <taxon>Diversisporales</taxon>
        <taxon>Gigasporaceae</taxon>
        <taxon>Gigaspora</taxon>
    </lineage>
</organism>